<gene>
    <name evidence="2" type="ORF">F2Q69_00047082</name>
</gene>
<dbReference type="Proteomes" id="UP000712600">
    <property type="component" value="Unassembled WGS sequence"/>
</dbReference>
<feature type="region of interest" description="Disordered" evidence="1">
    <location>
        <begin position="51"/>
        <end position="134"/>
    </location>
</feature>
<comment type="caution">
    <text evidence="2">The sequence shown here is derived from an EMBL/GenBank/DDBJ whole genome shotgun (WGS) entry which is preliminary data.</text>
</comment>
<evidence type="ECO:0000256" key="1">
    <source>
        <dbReference type="SAM" id="MobiDB-lite"/>
    </source>
</evidence>
<evidence type="ECO:0000313" key="3">
    <source>
        <dbReference type="Proteomes" id="UP000712600"/>
    </source>
</evidence>
<organism evidence="2 3">
    <name type="scientific">Brassica cretica</name>
    <name type="common">Mustard</name>
    <dbReference type="NCBI Taxonomy" id="69181"/>
    <lineage>
        <taxon>Eukaryota</taxon>
        <taxon>Viridiplantae</taxon>
        <taxon>Streptophyta</taxon>
        <taxon>Embryophyta</taxon>
        <taxon>Tracheophyta</taxon>
        <taxon>Spermatophyta</taxon>
        <taxon>Magnoliopsida</taxon>
        <taxon>eudicotyledons</taxon>
        <taxon>Gunneridae</taxon>
        <taxon>Pentapetalae</taxon>
        <taxon>rosids</taxon>
        <taxon>malvids</taxon>
        <taxon>Brassicales</taxon>
        <taxon>Brassicaceae</taxon>
        <taxon>Brassiceae</taxon>
        <taxon>Brassica</taxon>
    </lineage>
</organism>
<evidence type="ECO:0000313" key="2">
    <source>
        <dbReference type="EMBL" id="KAF3525498.1"/>
    </source>
</evidence>
<feature type="compositionally biased region" description="Polar residues" evidence="1">
    <location>
        <begin position="8"/>
        <end position="20"/>
    </location>
</feature>
<reference evidence="2" key="1">
    <citation type="submission" date="2019-12" db="EMBL/GenBank/DDBJ databases">
        <title>Genome sequencing and annotation of Brassica cretica.</title>
        <authorList>
            <person name="Studholme D.J."/>
            <person name="Sarris P."/>
        </authorList>
    </citation>
    <scope>NUCLEOTIDE SEQUENCE</scope>
    <source>
        <strain evidence="2">PFS-109/04</strain>
        <tissue evidence="2">Leaf</tissue>
    </source>
</reference>
<name>A0A8S9PW07_BRACR</name>
<proteinExistence type="predicted"/>
<sequence length="283" mass="31874">MSTDDADNVQTPLYGSSGTDLHTPAADVSTANAPANAAALEEFKKMFATYEKSPGAAQERPLGQNPSEKFPIEKGNSESPPPPAKASEDNGVKQVDLEPSDVSNDTDEDVNRHPRRTRSRFTRESSPFDKPMTEEEDIFYWNEQEELAEKQTELTRSKRRQARKSAGETRSASLMRNHKQPISEVNLTAPDQINNVRALEDKREYFDELPIDLVEDVDQVYGKVSLRVQALVFDNSQTILQGVVPDHQTSRSTEVPFHLGRTRKVVLLHLKIQIQIQTRLHLL</sequence>
<protein>
    <submittedName>
        <fullName evidence="2">Uncharacterized protein</fullName>
    </submittedName>
</protein>
<feature type="region of interest" description="Disordered" evidence="1">
    <location>
        <begin position="1"/>
        <end position="28"/>
    </location>
</feature>
<accession>A0A8S9PW07</accession>
<dbReference type="AlphaFoldDB" id="A0A8S9PW07"/>
<dbReference type="EMBL" id="QGKX02001347">
    <property type="protein sequence ID" value="KAF3525498.1"/>
    <property type="molecule type" value="Genomic_DNA"/>
</dbReference>
<feature type="compositionally biased region" description="Basic and acidic residues" evidence="1">
    <location>
        <begin position="121"/>
        <end position="133"/>
    </location>
</feature>
<feature type="region of interest" description="Disordered" evidence="1">
    <location>
        <begin position="149"/>
        <end position="174"/>
    </location>
</feature>